<dbReference type="EMBL" id="JAKZGO010000001">
    <property type="protein sequence ID" value="MCH7412056.1"/>
    <property type="molecule type" value="Genomic_DNA"/>
</dbReference>
<sequence length="375" mass="43130">MKPKILFTASIAKHILRFHLPYLQWFQQQGYETHVACNGDEQIPFVDVKHTIPFIRSPFHLGHFVAYKELKNLLHLEQFDMVHCHTPMASVVTRLAAKSSRKKSSTKIIYTAHGFHFFKGGPIHSWLTYYPVELFLARHTDAIITINEEDFQLIKQKENSTTKVFKIPGIGVSQKRFFPVNLIEKKVIRKKNNFSQDDFILVYAAEFITRKNHEFIVSSVANLINAIPSIKILFAGRGELLEDVKGKVSHLKLQDYIKFLGFREDIDEVFKMSDVGISASKQEGLGLNLVEEMMCGLPIVASEDRGHREIVENDLNGYLFPQNDVHLFVKCIQKLFENSLLRDTMSLNAIETAKKFELSNSLNEMSVIYKQILNK</sequence>
<evidence type="ECO:0000259" key="1">
    <source>
        <dbReference type="Pfam" id="PF00534"/>
    </source>
</evidence>
<reference evidence="3" key="1">
    <citation type="submission" date="2022-03" db="EMBL/GenBank/DDBJ databases">
        <title>De novo assembled genomes of Belliella spp. (Cyclobacteriaceae) strains.</title>
        <authorList>
            <person name="Szabo A."/>
            <person name="Korponai K."/>
            <person name="Felfoldi T."/>
        </authorList>
    </citation>
    <scope>NUCLEOTIDE SEQUENCE</scope>
    <source>
        <strain evidence="3">DSM 111903</strain>
    </source>
</reference>
<feature type="domain" description="Glycosyltransferase subfamily 4-like N-terminal" evidence="2">
    <location>
        <begin position="25"/>
        <end position="153"/>
    </location>
</feature>
<evidence type="ECO:0000313" key="4">
    <source>
        <dbReference type="Proteomes" id="UP001165430"/>
    </source>
</evidence>
<dbReference type="RefSeq" id="WP_241409446.1">
    <property type="nucleotide sequence ID" value="NZ_JAKZGO010000001.1"/>
</dbReference>
<dbReference type="SUPFAM" id="SSF53756">
    <property type="entry name" value="UDP-Glycosyltransferase/glycogen phosphorylase"/>
    <property type="match status" value="1"/>
</dbReference>
<protein>
    <submittedName>
        <fullName evidence="3">Glycosyltransferase family 4 protein</fullName>
    </submittedName>
</protein>
<gene>
    <name evidence="3" type="ORF">MM213_01065</name>
</gene>
<dbReference type="InterPro" id="IPR001296">
    <property type="entry name" value="Glyco_trans_1"/>
</dbReference>
<organism evidence="3 4">
    <name type="scientific">Belliella alkalica</name>
    <dbReference type="NCBI Taxonomy" id="1730871"/>
    <lineage>
        <taxon>Bacteria</taxon>
        <taxon>Pseudomonadati</taxon>
        <taxon>Bacteroidota</taxon>
        <taxon>Cytophagia</taxon>
        <taxon>Cytophagales</taxon>
        <taxon>Cyclobacteriaceae</taxon>
        <taxon>Belliella</taxon>
    </lineage>
</organism>
<dbReference type="CDD" id="cd03808">
    <property type="entry name" value="GT4_CapM-like"/>
    <property type="match status" value="1"/>
</dbReference>
<evidence type="ECO:0000313" key="3">
    <source>
        <dbReference type="EMBL" id="MCH7412056.1"/>
    </source>
</evidence>
<dbReference type="InterPro" id="IPR050194">
    <property type="entry name" value="Glycosyltransferase_grp1"/>
</dbReference>
<dbReference type="Pfam" id="PF00534">
    <property type="entry name" value="Glycos_transf_1"/>
    <property type="match status" value="1"/>
</dbReference>
<dbReference type="Gene3D" id="3.40.50.2000">
    <property type="entry name" value="Glycogen Phosphorylase B"/>
    <property type="match status" value="2"/>
</dbReference>
<accession>A0ABS9V6K8</accession>
<dbReference type="Proteomes" id="UP001165430">
    <property type="component" value="Unassembled WGS sequence"/>
</dbReference>
<dbReference type="Pfam" id="PF13439">
    <property type="entry name" value="Glyco_transf_4"/>
    <property type="match status" value="1"/>
</dbReference>
<evidence type="ECO:0000259" key="2">
    <source>
        <dbReference type="Pfam" id="PF13439"/>
    </source>
</evidence>
<proteinExistence type="predicted"/>
<feature type="domain" description="Glycosyl transferase family 1" evidence="1">
    <location>
        <begin position="185"/>
        <end position="350"/>
    </location>
</feature>
<dbReference type="InterPro" id="IPR028098">
    <property type="entry name" value="Glyco_trans_4-like_N"/>
</dbReference>
<comment type="caution">
    <text evidence="3">The sequence shown here is derived from an EMBL/GenBank/DDBJ whole genome shotgun (WGS) entry which is preliminary data.</text>
</comment>
<name>A0ABS9V6K8_9BACT</name>
<keyword evidence="4" id="KW-1185">Reference proteome</keyword>
<dbReference type="PANTHER" id="PTHR45947">
    <property type="entry name" value="SULFOQUINOVOSYL TRANSFERASE SQD2"/>
    <property type="match status" value="1"/>
</dbReference>
<dbReference type="PANTHER" id="PTHR45947:SF3">
    <property type="entry name" value="SULFOQUINOVOSYL TRANSFERASE SQD2"/>
    <property type="match status" value="1"/>
</dbReference>